<dbReference type="EMBL" id="BPLQ01014549">
    <property type="protein sequence ID" value="GIY80734.1"/>
    <property type="molecule type" value="Genomic_DNA"/>
</dbReference>
<comment type="caution">
    <text evidence="1">The sequence shown here is derived from an EMBL/GenBank/DDBJ whole genome shotgun (WGS) entry which is preliminary data.</text>
</comment>
<proteinExistence type="predicted"/>
<organism evidence="1 2">
    <name type="scientific">Caerostris darwini</name>
    <dbReference type="NCBI Taxonomy" id="1538125"/>
    <lineage>
        <taxon>Eukaryota</taxon>
        <taxon>Metazoa</taxon>
        <taxon>Ecdysozoa</taxon>
        <taxon>Arthropoda</taxon>
        <taxon>Chelicerata</taxon>
        <taxon>Arachnida</taxon>
        <taxon>Araneae</taxon>
        <taxon>Araneomorphae</taxon>
        <taxon>Entelegynae</taxon>
        <taxon>Araneoidea</taxon>
        <taxon>Araneidae</taxon>
        <taxon>Caerostris</taxon>
    </lineage>
</organism>
<keyword evidence="2" id="KW-1185">Reference proteome</keyword>
<gene>
    <name evidence="1" type="ORF">CDAR_368211</name>
</gene>
<protein>
    <submittedName>
        <fullName evidence="1">Uncharacterized protein</fullName>
    </submittedName>
</protein>
<name>A0AAV4WFZ2_9ARAC</name>
<evidence type="ECO:0000313" key="1">
    <source>
        <dbReference type="EMBL" id="GIY80734.1"/>
    </source>
</evidence>
<dbReference type="AlphaFoldDB" id="A0AAV4WFZ2"/>
<sequence>MPTCITQPAATHPRKDALIFHALTLFNLAARHGFPSNNLRLEIAKLLFPFWSPSRYSTNPHPPVLPPHLKIAVKGGRGVAERCSRESNFHAGGADHAGTGRYDYKAAMTYDETRVLLVYGWGKRGDSS</sequence>
<dbReference type="Proteomes" id="UP001054837">
    <property type="component" value="Unassembled WGS sequence"/>
</dbReference>
<reference evidence="1 2" key="1">
    <citation type="submission" date="2021-06" db="EMBL/GenBank/DDBJ databases">
        <title>Caerostris darwini draft genome.</title>
        <authorList>
            <person name="Kono N."/>
            <person name="Arakawa K."/>
        </authorList>
    </citation>
    <scope>NUCLEOTIDE SEQUENCE [LARGE SCALE GENOMIC DNA]</scope>
</reference>
<accession>A0AAV4WFZ2</accession>
<evidence type="ECO:0000313" key="2">
    <source>
        <dbReference type="Proteomes" id="UP001054837"/>
    </source>
</evidence>